<evidence type="ECO:0000256" key="3">
    <source>
        <dbReference type="ARBA" id="ARBA00006428"/>
    </source>
</evidence>
<evidence type="ECO:0000256" key="15">
    <source>
        <dbReference type="ARBA" id="ARBA00033116"/>
    </source>
</evidence>
<reference evidence="19" key="1">
    <citation type="journal article" date="2020" name="mSystems">
        <title>Genome- and Community-Level Interaction Insights into Carbon Utilization and Element Cycling Functions of Hydrothermarchaeota in Hydrothermal Sediment.</title>
        <authorList>
            <person name="Zhou Z."/>
            <person name="Liu Y."/>
            <person name="Xu W."/>
            <person name="Pan J."/>
            <person name="Luo Z.H."/>
            <person name="Li M."/>
        </authorList>
    </citation>
    <scope>NUCLEOTIDE SEQUENCE [LARGE SCALE GENOMIC DNA]</scope>
    <source>
        <strain evidence="19">SpSt-587</strain>
    </source>
</reference>
<keyword evidence="10 17" id="KW-0547">Nucleotide-binding</keyword>
<evidence type="ECO:0000256" key="4">
    <source>
        <dbReference type="ARBA" id="ARBA00011987"/>
    </source>
</evidence>
<dbReference type="SUPFAM" id="SSF82114">
    <property type="entry name" value="Riboflavin kinase-like"/>
    <property type="match status" value="1"/>
</dbReference>
<evidence type="ECO:0000256" key="11">
    <source>
        <dbReference type="ARBA" id="ARBA00022777"/>
    </source>
</evidence>
<dbReference type="AlphaFoldDB" id="A0A7J3M4D9"/>
<feature type="binding site" evidence="17">
    <location>
        <begin position="195"/>
        <end position="198"/>
    </location>
    <ligand>
        <name>CDP</name>
        <dbReference type="ChEBI" id="CHEBI:58069"/>
    </ligand>
</feature>
<evidence type="ECO:0000256" key="12">
    <source>
        <dbReference type="ARBA" id="ARBA00022842"/>
    </source>
</evidence>
<dbReference type="Gene3D" id="1.10.10.10">
    <property type="entry name" value="Winged helix-like DNA-binding domain superfamily/Winged helix DNA-binding domain"/>
    <property type="match status" value="1"/>
</dbReference>
<dbReference type="InterPro" id="IPR036390">
    <property type="entry name" value="WH_DNA-bd_sf"/>
</dbReference>
<accession>A0A7J3M4D9</accession>
<feature type="binding site" evidence="17">
    <location>
        <begin position="96"/>
        <end position="101"/>
    </location>
    <ligand>
        <name>CDP</name>
        <dbReference type="ChEBI" id="CHEBI:58069"/>
    </ligand>
</feature>
<evidence type="ECO:0000256" key="7">
    <source>
        <dbReference type="ARBA" id="ARBA00022643"/>
    </source>
</evidence>
<dbReference type="EMBL" id="DSYZ01000114">
    <property type="protein sequence ID" value="HGT83270.1"/>
    <property type="molecule type" value="Genomic_DNA"/>
</dbReference>
<evidence type="ECO:0000313" key="19">
    <source>
        <dbReference type="EMBL" id="HGT83270.1"/>
    </source>
</evidence>
<comment type="catalytic activity">
    <reaction evidence="16 17">
        <text>riboflavin + CTP = CDP + FMN + H(+)</text>
        <dbReference type="Rhea" id="RHEA:25021"/>
        <dbReference type="ChEBI" id="CHEBI:15378"/>
        <dbReference type="ChEBI" id="CHEBI:37563"/>
        <dbReference type="ChEBI" id="CHEBI:57986"/>
        <dbReference type="ChEBI" id="CHEBI:58069"/>
        <dbReference type="ChEBI" id="CHEBI:58210"/>
        <dbReference type="EC" id="2.7.1.161"/>
    </reaction>
</comment>
<comment type="cofactor">
    <cofactor evidence="17">
        <name>Mg(2+)</name>
        <dbReference type="ChEBI" id="CHEBI:18420"/>
    </cofactor>
    <text evidence="17">Binds 1 Mg(2+) ion per subunit.</text>
</comment>
<dbReference type="Pfam" id="PF01982">
    <property type="entry name" value="CTP-dep_RFKase"/>
    <property type="match status" value="1"/>
</dbReference>
<dbReference type="SUPFAM" id="SSF46785">
    <property type="entry name" value="Winged helix' DNA-binding domain"/>
    <property type="match status" value="1"/>
</dbReference>
<dbReference type="GO" id="GO:0000166">
    <property type="term" value="F:nucleotide binding"/>
    <property type="evidence" value="ECO:0007669"/>
    <property type="project" value="UniProtKB-UniRule"/>
</dbReference>
<dbReference type="Pfam" id="PF13412">
    <property type="entry name" value="HTH_24"/>
    <property type="match status" value="1"/>
</dbReference>
<evidence type="ECO:0000256" key="2">
    <source>
        <dbReference type="ARBA" id="ARBA00005219"/>
    </source>
</evidence>
<keyword evidence="11 17" id="KW-0418">Kinase</keyword>
<dbReference type="PANTHER" id="PTHR40706:SF1">
    <property type="entry name" value="RIBOFLAVIN KINASE"/>
    <property type="match status" value="1"/>
</dbReference>
<dbReference type="UniPathway" id="UPA00276">
    <property type="reaction ID" value="UER00929"/>
</dbReference>
<gene>
    <name evidence="17" type="primary">ribK</name>
    <name evidence="19" type="ORF">ENT52_06040</name>
</gene>
<keyword evidence="9 17" id="KW-0479">Metal-binding</keyword>
<comment type="caution">
    <text evidence="19">The sequence shown here is derived from an EMBL/GenBank/DDBJ whole genome shotgun (WGS) entry which is preliminary data.</text>
</comment>
<comment type="pathway">
    <text evidence="2 17">Cofactor biosynthesis; FMN biosynthesis; FMN from riboflavin (CTP route): step 1/1.</text>
</comment>
<evidence type="ECO:0000256" key="17">
    <source>
        <dbReference type="HAMAP-Rule" id="MF_01285"/>
    </source>
</evidence>
<feature type="binding site" evidence="17">
    <location>
        <position position="127"/>
    </location>
    <ligand>
        <name>Mg(2+)</name>
        <dbReference type="ChEBI" id="CHEBI:18420"/>
    </ligand>
</feature>
<feature type="domain" description="Riboflavin kinase" evidence="18">
    <location>
        <begin position="93"/>
        <end position="213"/>
    </location>
</feature>
<keyword evidence="6 17" id="KW-0285">Flavoprotein</keyword>
<keyword evidence="12 17" id="KW-0460">Magnesium</keyword>
<dbReference type="PANTHER" id="PTHR40706">
    <property type="entry name" value="RIBOFLAVIN KINASE"/>
    <property type="match status" value="1"/>
</dbReference>
<dbReference type="InterPro" id="IPR023465">
    <property type="entry name" value="Riboflavin_kinase_dom_sf"/>
</dbReference>
<sequence>MIEALKALALMNATREVVKISCKDFAKRINQSVQTASRRLKELENKGLIERTITKDGQFILITEKGRNLLHAEYLDYKKIFEGAETLKFHGIVFSGLGEGRYYVSLEGYRKQFREKLGIEPFPGTLNLRIPKEEIGIKKRLDAEQGIKIEGFTAENRSFGEVKAFKCKVNGLSAFIVMPKRTHHLSDVVEIIAERKLRDELNLKDGDIVEVEVIL</sequence>
<evidence type="ECO:0000256" key="1">
    <source>
        <dbReference type="ARBA" id="ARBA00003072"/>
    </source>
</evidence>
<comment type="function">
    <text evidence="1 17">Catalyzes the CTP-dependent phosphorylation of riboflavin (vitamin B2) to form flavin mononucleotide (FMN).</text>
</comment>
<comment type="similarity">
    <text evidence="3 17">Belongs to the archaeal riboflavin kinase family.</text>
</comment>
<dbReference type="HAMAP" id="MF_01285">
    <property type="entry name" value="Riboflavin_kinase"/>
    <property type="match status" value="1"/>
</dbReference>
<dbReference type="InterPro" id="IPR023470">
    <property type="entry name" value="Riboflavin_kinase_archaeal"/>
</dbReference>
<evidence type="ECO:0000256" key="16">
    <source>
        <dbReference type="ARBA" id="ARBA00047857"/>
    </source>
</evidence>
<evidence type="ECO:0000256" key="5">
    <source>
        <dbReference type="ARBA" id="ARBA00017394"/>
    </source>
</evidence>
<organism evidence="19">
    <name type="scientific">Archaeoglobus fulgidus</name>
    <dbReference type="NCBI Taxonomy" id="2234"/>
    <lineage>
        <taxon>Archaea</taxon>
        <taxon>Methanobacteriati</taxon>
        <taxon>Methanobacteriota</taxon>
        <taxon>Archaeoglobi</taxon>
        <taxon>Archaeoglobales</taxon>
        <taxon>Archaeoglobaceae</taxon>
        <taxon>Archaeoglobus</taxon>
    </lineage>
</organism>
<keyword evidence="7 17" id="KW-0288">FMN</keyword>
<proteinExistence type="inferred from homology"/>
<evidence type="ECO:0000256" key="14">
    <source>
        <dbReference type="ARBA" id="ARBA00030544"/>
    </source>
</evidence>
<feature type="binding site" evidence="17">
    <location>
        <position position="125"/>
    </location>
    <ligand>
        <name>Mg(2+)</name>
        <dbReference type="ChEBI" id="CHEBI:18420"/>
    </ligand>
</feature>
<evidence type="ECO:0000256" key="6">
    <source>
        <dbReference type="ARBA" id="ARBA00022630"/>
    </source>
</evidence>
<dbReference type="EC" id="2.7.1.161" evidence="4 17"/>
<keyword evidence="8 17" id="KW-0808">Transferase</keyword>
<dbReference type="GO" id="GO:0008531">
    <property type="term" value="F:riboflavin kinase activity"/>
    <property type="evidence" value="ECO:0007669"/>
    <property type="project" value="InterPro"/>
</dbReference>
<dbReference type="GO" id="GO:0000287">
    <property type="term" value="F:magnesium ion binding"/>
    <property type="evidence" value="ECO:0007669"/>
    <property type="project" value="UniProtKB-UniRule"/>
</dbReference>
<protein>
    <recommendedName>
        <fullName evidence="5 17">Riboflavin kinase</fullName>
        <shortName evidence="17">RFK</shortName>
        <ecNumber evidence="4 17">2.7.1.161</ecNumber>
    </recommendedName>
    <alternativeName>
        <fullName evidence="14 17">CTP-dependent riboflavin kinase</fullName>
    </alternativeName>
    <alternativeName>
        <fullName evidence="15 17">CTP:riboflavin 5'-phosphotransferase</fullName>
    </alternativeName>
    <alternativeName>
        <fullName evidence="13 17">Flavokinase</fullName>
    </alternativeName>
</protein>
<dbReference type="InterPro" id="IPR023602">
    <property type="entry name" value="Riboflavin_kinase_CTP-dep"/>
</dbReference>
<name>A0A7J3M4D9_ARCFL</name>
<dbReference type="InterPro" id="IPR036388">
    <property type="entry name" value="WH-like_DNA-bd_sf"/>
</dbReference>
<evidence type="ECO:0000256" key="13">
    <source>
        <dbReference type="ARBA" id="ARBA00029789"/>
    </source>
</evidence>
<evidence type="ECO:0000259" key="18">
    <source>
        <dbReference type="Pfam" id="PF01982"/>
    </source>
</evidence>
<dbReference type="Gene3D" id="2.40.30.30">
    <property type="entry name" value="Riboflavin kinase-like"/>
    <property type="match status" value="1"/>
</dbReference>
<feature type="binding site" evidence="17">
    <location>
        <position position="190"/>
    </location>
    <ligand>
        <name>FMN</name>
        <dbReference type="ChEBI" id="CHEBI:58210"/>
    </ligand>
</feature>
<dbReference type="GO" id="GO:0009398">
    <property type="term" value="P:FMN biosynthetic process"/>
    <property type="evidence" value="ECO:0007669"/>
    <property type="project" value="UniProtKB-UniRule"/>
</dbReference>
<dbReference type="GO" id="GO:0009231">
    <property type="term" value="P:riboflavin biosynthetic process"/>
    <property type="evidence" value="ECO:0007669"/>
    <property type="project" value="InterPro"/>
</dbReference>
<evidence type="ECO:0000256" key="10">
    <source>
        <dbReference type="ARBA" id="ARBA00022741"/>
    </source>
</evidence>
<dbReference type="InterPro" id="IPR039063">
    <property type="entry name" value="RibK_CTP-dep"/>
</dbReference>
<feature type="binding site" evidence="17">
    <location>
        <position position="182"/>
    </location>
    <ligand>
        <name>FMN</name>
        <dbReference type="ChEBI" id="CHEBI:58210"/>
    </ligand>
</feature>
<evidence type="ECO:0000256" key="9">
    <source>
        <dbReference type="ARBA" id="ARBA00022723"/>
    </source>
</evidence>
<comment type="caution">
    <text evidence="17">Lacks conserved residue(s) required for the propagation of feature annotation.</text>
</comment>
<evidence type="ECO:0000256" key="8">
    <source>
        <dbReference type="ARBA" id="ARBA00022679"/>
    </source>
</evidence>